<evidence type="ECO:0000256" key="5">
    <source>
        <dbReference type="ARBA" id="ARBA00023163"/>
    </source>
</evidence>
<evidence type="ECO:0000256" key="3">
    <source>
        <dbReference type="ARBA" id="ARBA00022884"/>
    </source>
</evidence>
<evidence type="ECO:0000256" key="2">
    <source>
        <dbReference type="ARBA" id="ARBA00022814"/>
    </source>
</evidence>
<keyword evidence="9" id="KW-1185">Reference proteome</keyword>
<feature type="domain" description="NusB/RsmB/TIM44" evidence="7">
    <location>
        <begin position="11"/>
        <end position="139"/>
    </location>
</feature>
<dbReference type="GO" id="GO:0006353">
    <property type="term" value="P:DNA-templated transcription termination"/>
    <property type="evidence" value="ECO:0007669"/>
    <property type="project" value="UniProtKB-UniRule"/>
</dbReference>
<organism evidence="8 9">
    <name type="scientific">Pseudoramibacter alactolyticus ATCC 23263</name>
    <dbReference type="NCBI Taxonomy" id="887929"/>
    <lineage>
        <taxon>Bacteria</taxon>
        <taxon>Bacillati</taxon>
        <taxon>Bacillota</taxon>
        <taxon>Clostridia</taxon>
        <taxon>Eubacteriales</taxon>
        <taxon>Eubacteriaceae</taxon>
        <taxon>Pseudoramibacter</taxon>
    </lineage>
</organism>
<dbReference type="InterPro" id="IPR035926">
    <property type="entry name" value="NusB-like_sf"/>
</dbReference>
<dbReference type="SUPFAM" id="SSF48013">
    <property type="entry name" value="NusB-like"/>
    <property type="match status" value="1"/>
</dbReference>
<dbReference type="AlphaFoldDB" id="E6MEV6"/>
<dbReference type="OrthoDB" id="9811381at2"/>
<evidence type="ECO:0000259" key="7">
    <source>
        <dbReference type="Pfam" id="PF01029"/>
    </source>
</evidence>
<evidence type="ECO:0000256" key="6">
    <source>
        <dbReference type="HAMAP-Rule" id="MF_00073"/>
    </source>
</evidence>
<proteinExistence type="inferred from homology"/>
<protein>
    <recommendedName>
        <fullName evidence="6">Transcription antitermination protein NusB</fullName>
    </recommendedName>
    <alternativeName>
        <fullName evidence="6">Antitermination factor NusB</fullName>
    </alternativeName>
</protein>
<dbReference type="NCBIfam" id="TIGR01951">
    <property type="entry name" value="nusB"/>
    <property type="match status" value="1"/>
</dbReference>
<dbReference type="STRING" id="887929.HMP0721_0539"/>
<reference evidence="8 9" key="1">
    <citation type="submission" date="2010-12" db="EMBL/GenBank/DDBJ databases">
        <authorList>
            <person name="Muzny D."/>
            <person name="Qin X."/>
            <person name="Deng J."/>
            <person name="Jiang H."/>
            <person name="Liu Y."/>
            <person name="Qu J."/>
            <person name="Song X.-Z."/>
            <person name="Zhang L."/>
            <person name="Thornton R."/>
            <person name="Coyle M."/>
            <person name="Francisco L."/>
            <person name="Jackson L."/>
            <person name="Javaid M."/>
            <person name="Korchina V."/>
            <person name="Kovar C."/>
            <person name="Mata R."/>
            <person name="Mathew T."/>
            <person name="Ngo R."/>
            <person name="Nguyen L."/>
            <person name="Nguyen N."/>
            <person name="Okwuonu G."/>
            <person name="Ongeri F."/>
            <person name="Pham C."/>
            <person name="Simmons D."/>
            <person name="Wilczek-Boney K."/>
            <person name="Hale W."/>
            <person name="Jakkamsetti A."/>
            <person name="Pham P."/>
            <person name="Ruth R."/>
            <person name="San Lucas F."/>
            <person name="Warren J."/>
            <person name="Zhang J."/>
            <person name="Zhao Z."/>
            <person name="Zhou C."/>
            <person name="Zhu D."/>
            <person name="Lee S."/>
            <person name="Bess C."/>
            <person name="Blankenburg K."/>
            <person name="Forbes L."/>
            <person name="Fu Q."/>
            <person name="Gubbala S."/>
            <person name="Hirani K."/>
            <person name="Jayaseelan J.C."/>
            <person name="Lara F."/>
            <person name="Munidasa M."/>
            <person name="Palculict T."/>
            <person name="Patil S."/>
            <person name="Pu L.-L."/>
            <person name="Saada N."/>
            <person name="Tang L."/>
            <person name="Weissenberger G."/>
            <person name="Zhu Y."/>
            <person name="Hemphill L."/>
            <person name="Shang Y."/>
            <person name="Youmans B."/>
            <person name="Ayvaz T."/>
            <person name="Ross M."/>
            <person name="Santibanez J."/>
            <person name="Aqrawi P."/>
            <person name="Gross S."/>
            <person name="Joshi V."/>
            <person name="Fowler G."/>
            <person name="Nazareth L."/>
            <person name="Reid J."/>
            <person name="Worley K."/>
            <person name="Petrosino J."/>
            <person name="Highlander S."/>
            <person name="Gibbs R."/>
        </authorList>
    </citation>
    <scope>NUCLEOTIDE SEQUENCE [LARGE SCALE GENOMIC DNA]</scope>
    <source>
        <strain evidence="8 9">ATCC 23263</strain>
    </source>
</reference>
<evidence type="ECO:0000313" key="9">
    <source>
        <dbReference type="Proteomes" id="UP000004754"/>
    </source>
</evidence>
<evidence type="ECO:0000313" key="8">
    <source>
        <dbReference type="EMBL" id="EFV02394.1"/>
    </source>
</evidence>
<sequence>MTEVKKQNRRHERELALRAVFQIEFHQDAQDLQKGIAAVIDSDAGFEHDHGSSGYAAYLVDVVVDHLAAIDERIAQYLRKDWHMDRLPGAEKAILRVATAEMCYLDQPLEIAINEAVELAKRYCDEDAPRYINGILNNLGHHLAVDHSKEVQSHDSGN</sequence>
<gene>
    <name evidence="6 8" type="primary">nusB</name>
    <name evidence="8" type="ORF">HMP0721_0539</name>
</gene>
<dbReference type="GO" id="GO:0031564">
    <property type="term" value="P:transcription antitermination"/>
    <property type="evidence" value="ECO:0007669"/>
    <property type="project" value="UniProtKB-KW"/>
</dbReference>
<keyword evidence="2 6" id="KW-0889">Transcription antitermination</keyword>
<keyword evidence="5 6" id="KW-0804">Transcription</keyword>
<evidence type="ECO:0000256" key="4">
    <source>
        <dbReference type="ARBA" id="ARBA00023015"/>
    </source>
</evidence>
<dbReference type="PANTHER" id="PTHR11078">
    <property type="entry name" value="N UTILIZATION SUBSTANCE PROTEIN B-RELATED"/>
    <property type="match status" value="1"/>
</dbReference>
<comment type="function">
    <text evidence="6">Involved in transcription antitermination. Required for transcription of ribosomal RNA (rRNA) genes. Binds specifically to the boxA antiterminator sequence of the ribosomal RNA (rrn) operons.</text>
</comment>
<dbReference type="GO" id="GO:0005829">
    <property type="term" value="C:cytosol"/>
    <property type="evidence" value="ECO:0007669"/>
    <property type="project" value="TreeGrafter"/>
</dbReference>
<keyword evidence="3 6" id="KW-0694">RNA-binding</keyword>
<dbReference type="PANTHER" id="PTHR11078:SF3">
    <property type="entry name" value="ANTITERMINATION NUSB DOMAIN-CONTAINING PROTEIN"/>
    <property type="match status" value="1"/>
</dbReference>
<evidence type="ECO:0000256" key="1">
    <source>
        <dbReference type="ARBA" id="ARBA00005952"/>
    </source>
</evidence>
<dbReference type="HAMAP" id="MF_00073">
    <property type="entry name" value="NusB"/>
    <property type="match status" value="1"/>
</dbReference>
<dbReference type="RefSeq" id="WP_006597958.1">
    <property type="nucleotide sequence ID" value="NZ_GL622359.1"/>
</dbReference>
<comment type="similarity">
    <text evidence="1 6">Belongs to the NusB family.</text>
</comment>
<dbReference type="eggNOG" id="COG0781">
    <property type="taxonomic scope" value="Bacteria"/>
</dbReference>
<dbReference type="GO" id="GO:0003723">
    <property type="term" value="F:RNA binding"/>
    <property type="evidence" value="ECO:0007669"/>
    <property type="project" value="UniProtKB-UniRule"/>
</dbReference>
<dbReference type="InterPro" id="IPR011605">
    <property type="entry name" value="NusB_fam"/>
</dbReference>
<dbReference type="InterPro" id="IPR006027">
    <property type="entry name" value="NusB_RsmB_TIM44"/>
</dbReference>
<comment type="caution">
    <text evidence="8">The sequence shown here is derived from an EMBL/GenBank/DDBJ whole genome shotgun (WGS) entry which is preliminary data.</text>
</comment>
<dbReference type="Gene3D" id="1.10.940.10">
    <property type="entry name" value="NusB-like"/>
    <property type="match status" value="1"/>
</dbReference>
<name>E6MEV6_9FIRM</name>
<dbReference type="Pfam" id="PF01029">
    <property type="entry name" value="NusB"/>
    <property type="match status" value="1"/>
</dbReference>
<keyword evidence="4 6" id="KW-0805">Transcription regulation</keyword>
<dbReference type="Proteomes" id="UP000004754">
    <property type="component" value="Unassembled WGS sequence"/>
</dbReference>
<dbReference type="HOGENOM" id="CLU_087843_3_2_9"/>
<dbReference type="EMBL" id="AEQN01000009">
    <property type="protein sequence ID" value="EFV02394.1"/>
    <property type="molecule type" value="Genomic_DNA"/>
</dbReference>
<accession>E6MEV6</accession>